<evidence type="ECO:0000256" key="1">
    <source>
        <dbReference type="SAM" id="MobiDB-lite"/>
    </source>
</evidence>
<feature type="region of interest" description="Disordered" evidence="1">
    <location>
        <begin position="254"/>
        <end position="282"/>
    </location>
</feature>
<dbReference type="InterPro" id="IPR009003">
    <property type="entry name" value="Peptidase_S1_PA"/>
</dbReference>
<proteinExistence type="predicted"/>
<protein>
    <submittedName>
        <fullName evidence="2">Trypsin-like peptidase domain-containing protein</fullName>
    </submittedName>
</protein>
<reference evidence="2" key="1">
    <citation type="journal article" date="2015" name="ISME J.">
        <title>Draft Genome Sequence of Streptomyces incarnatus NRRL8089, which Produces the Nucleoside Antibiotic Sinefungin.</title>
        <authorList>
            <person name="Oshima K."/>
            <person name="Hattori M."/>
            <person name="Shimizu H."/>
            <person name="Fukuda K."/>
            <person name="Nemoto M."/>
            <person name="Inagaki K."/>
            <person name="Tamura T."/>
        </authorList>
    </citation>
    <scope>NUCLEOTIDE SEQUENCE</scope>
    <source>
        <strain evidence="2">FACHB-1375</strain>
    </source>
</reference>
<dbReference type="AlphaFoldDB" id="A0A926VBI2"/>
<dbReference type="EMBL" id="JACJPW010000011">
    <property type="protein sequence ID" value="MBD2180731.1"/>
    <property type="molecule type" value="Genomic_DNA"/>
</dbReference>
<dbReference type="InterPro" id="IPR043504">
    <property type="entry name" value="Peptidase_S1_PA_chymotrypsin"/>
</dbReference>
<dbReference type="Proteomes" id="UP000641646">
    <property type="component" value="Unassembled WGS sequence"/>
</dbReference>
<feature type="compositionally biased region" description="Polar residues" evidence="1">
    <location>
        <begin position="256"/>
        <end position="271"/>
    </location>
</feature>
<name>A0A926VBI2_9CYAN</name>
<dbReference type="Pfam" id="PF13365">
    <property type="entry name" value="Trypsin_2"/>
    <property type="match status" value="1"/>
</dbReference>
<evidence type="ECO:0000313" key="2">
    <source>
        <dbReference type="EMBL" id="MBD2180731.1"/>
    </source>
</evidence>
<evidence type="ECO:0000313" key="3">
    <source>
        <dbReference type="Proteomes" id="UP000641646"/>
    </source>
</evidence>
<gene>
    <name evidence="2" type="ORF">H6G03_06380</name>
</gene>
<reference evidence="2" key="2">
    <citation type="submission" date="2020-08" db="EMBL/GenBank/DDBJ databases">
        <authorList>
            <person name="Chen M."/>
            <person name="Teng W."/>
            <person name="Zhao L."/>
            <person name="Hu C."/>
            <person name="Zhou Y."/>
            <person name="Han B."/>
            <person name="Song L."/>
            <person name="Shu W."/>
        </authorList>
    </citation>
    <scope>NUCLEOTIDE SEQUENCE</scope>
    <source>
        <strain evidence="2">FACHB-1375</strain>
    </source>
</reference>
<dbReference type="Gene3D" id="2.40.10.10">
    <property type="entry name" value="Trypsin-like serine proteases"/>
    <property type="match status" value="2"/>
</dbReference>
<accession>A0A926VBI2</accession>
<dbReference type="SUPFAM" id="SSF50494">
    <property type="entry name" value="Trypsin-like serine proteases"/>
    <property type="match status" value="1"/>
</dbReference>
<keyword evidence="3" id="KW-1185">Reference proteome</keyword>
<organism evidence="2 3">
    <name type="scientific">Aerosakkonema funiforme FACHB-1375</name>
    <dbReference type="NCBI Taxonomy" id="2949571"/>
    <lineage>
        <taxon>Bacteria</taxon>
        <taxon>Bacillati</taxon>
        <taxon>Cyanobacteriota</taxon>
        <taxon>Cyanophyceae</taxon>
        <taxon>Oscillatoriophycideae</taxon>
        <taxon>Aerosakkonematales</taxon>
        <taxon>Aerosakkonemataceae</taxon>
        <taxon>Aerosakkonema</taxon>
    </lineage>
</organism>
<sequence>MITSPINRLLLIISGILIVSISGCSSPQQKVTVSISGRSTGSGFIVAKSNDTYYVLTSKHVVGIPPGQIDDKYKVKTFDGREYEINYEKLRPDSKFDLAIIEFTAKGKNYTVATISNLESLPKGITVYISGWKDCLKERKYEFNEGKVSKILLSKSDISKISDDPDYKEEDYNEGYIVNYTNPTIRGMSGSPVFDKKGRVVAIHGKPGHDKENPAILTKCPALDESFGNNWGIPIKNFLKSSIASNLQLKIDQSAGELQTSPTTSNGNKQPEPSGDIFKRPE</sequence>
<comment type="caution">
    <text evidence="2">The sequence shown here is derived from an EMBL/GenBank/DDBJ whole genome shotgun (WGS) entry which is preliminary data.</text>
</comment>
<dbReference type="RefSeq" id="WP_190463233.1">
    <property type="nucleotide sequence ID" value="NZ_JACJPW010000011.1"/>
</dbReference>